<dbReference type="NCBIfam" id="TIGR04183">
    <property type="entry name" value="Por_Secre_tail"/>
    <property type="match status" value="1"/>
</dbReference>
<feature type="signal peptide" evidence="4">
    <location>
        <begin position="1"/>
        <end position="20"/>
    </location>
</feature>
<evidence type="ECO:0000256" key="2">
    <source>
        <dbReference type="ARBA" id="ARBA00022737"/>
    </source>
</evidence>
<dbReference type="Pfam" id="PF18962">
    <property type="entry name" value="Por_Secre_tail"/>
    <property type="match status" value="1"/>
</dbReference>
<dbReference type="RefSeq" id="WP_179218053.1">
    <property type="nucleotide sequence ID" value="NZ_BMEP01000002.1"/>
</dbReference>
<feature type="chain" id="PRO_5013076738" evidence="4">
    <location>
        <begin position="21"/>
        <end position="622"/>
    </location>
</feature>
<dbReference type="SMART" id="SM00237">
    <property type="entry name" value="Calx_beta"/>
    <property type="match status" value="1"/>
</dbReference>
<proteinExistence type="predicted"/>
<dbReference type="SMART" id="SM00710">
    <property type="entry name" value="PbH1"/>
    <property type="match status" value="6"/>
</dbReference>
<dbReference type="Proteomes" id="UP000198379">
    <property type="component" value="Unassembled WGS sequence"/>
</dbReference>
<evidence type="ECO:0000256" key="3">
    <source>
        <dbReference type="ARBA" id="ARBA00022837"/>
    </source>
</evidence>
<dbReference type="InterPro" id="IPR003644">
    <property type="entry name" value="Calx_beta"/>
</dbReference>
<keyword evidence="1 4" id="KW-0732">Signal</keyword>
<keyword evidence="7" id="KW-1185">Reference proteome</keyword>
<keyword evidence="3" id="KW-0106">Calcium</keyword>
<dbReference type="GO" id="GO:0016020">
    <property type="term" value="C:membrane"/>
    <property type="evidence" value="ECO:0007669"/>
    <property type="project" value="InterPro"/>
</dbReference>
<dbReference type="InterPro" id="IPR011050">
    <property type="entry name" value="Pectin_lyase_fold/virulence"/>
</dbReference>
<organism evidence="6 7">
    <name type="scientific">Dokdonia pacifica</name>
    <dbReference type="NCBI Taxonomy" id="1627892"/>
    <lineage>
        <taxon>Bacteria</taxon>
        <taxon>Pseudomonadati</taxon>
        <taxon>Bacteroidota</taxon>
        <taxon>Flavobacteriia</taxon>
        <taxon>Flavobacteriales</taxon>
        <taxon>Flavobacteriaceae</taxon>
        <taxon>Dokdonia</taxon>
    </lineage>
</organism>
<gene>
    <name evidence="6" type="ORF">SAMN06265376_101142</name>
</gene>
<accession>A0A238VP52</accession>
<dbReference type="Gene3D" id="2.160.20.10">
    <property type="entry name" value="Single-stranded right-handed beta-helix, Pectin lyase-like"/>
    <property type="match status" value="1"/>
</dbReference>
<evidence type="ECO:0000313" key="7">
    <source>
        <dbReference type="Proteomes" id="UP000198379"/>
    </source>
</evidence>
<dbReference type="GO" id="GO:0007154">
    <property type="term" value="P:cell communication"/>
    <property type="evidence" value="ECO:0007669"/>
    <property type="project" value="InterPro"/>
</dbReference>
<keyword evidence="2" id="KW-0677">Repeat</keyword>
<dbReference type="Gene3D" id="2.60.40.2030">
    <property type="match status" value="1"/>
</dbReference>
<protein>
    <submittedName>
        <fullName evidence="6">Por secretion system C-terminal sorting domain-containing protein</fullName>
    </submittedName>
</protein>
<feature type="domain" description="Calx-beta" evidence="5">
    <location>
        <begin position="417"/>
        <end position="516"/>
    </location>
</feature>
<dbReference type="InterPro" id="IPR038081">
    <property type="entry name" value="CalX-like_sf"/>
</dbReference>
<dbReference type="InterPro" id="IPR026444">
    <property type="entry name" value="Secre_tail"/>
</dbReference>
<evidence type="ECO:0000256" key="4">
    <source>
        <dbReference type="SAM" id="SignalP"/>
    </source>
</evidence>
<evidence type="ECO:0000259" key="5">
    <source>
        <dbReference type="SMART" id="SM00237"/>
    </source>
</evidence>
<dbReference type="InterPro" id="IPR039448">
    <property type="entry name" value="Beta_helix"/>
</dbReference>
<evidence type="ECO:0000313" key="6">
    <source>
        <dbReference type="EMBL" id="SNR36132.1"/>
    </source>
</evidence>
<dbReference type="SUPFAM" id="SSF51126">
    <property type="entry name" value="Pectin lyase-like"/>
    <property type="match status" value="1"/>
</dbReference>
<dbReference type="InterPro" id="IPR012334">
    <property type="entry name" value="Pectin_lyas_fold"/>
</dbReference>
<dbReference type="SUPFAM" id="SSF141072">
    <property type="entry name" value="CalX-like"/>
    <property type="match status" value="1"/>
</dbReference>
<evidence type="ECO:0000256" key="1">
    <source>
        <dbReference type="ARBA" id="ARBA00022729"/>
    </source>
</evidence>
<reference evidence="6 7" key="1">
    <citation type="submission" date="2017-06" db="EMBL/GenBank/DDBJ databases">
        <authorList>
            <person name="Kim H.J."/>
            <person name="Triplett B.A."/>
        </authorList>
    </citation>
    <scope>NUCLEOTIDE SEQUENCE [LARGE SCALE GENOMIC DNA]</scope>
    <source>
        <strain evidence="6 7">DSM 25597</strain>
    </source>
</reference>
<dbReference type="AlphaFoldDB" id="A0A238VP52"/>
<dbReference type="EMBL" id="FZNY01000001">
    <property type="protein sequence ID" value="SNR36132.1"/>
    <property type="molecule type" value="Genomic_DNA"/>
</dbReference>
<sequence length="622" mass="69095">MKNILVVLFFIVFTCFSVNASRVVVSTDIGFDANDSTSFLEIAFTNTTADTIIIDNVGMDWRTGPLDINRDDVTIILESGVVIRALPNVFGEFDSLIRIRDRSNITILGYGATLIMNKQEYIDLADSEFRHGIDLNSAISILIEGLTIRDSGGDGISISKSFAADSPQNYSENIRIKNCVSNNNYRQGLAIISAKDVEILYCEFSDTSGTLPEDGIDIEPFEPDQRIEDVLIKGCRILNNNGNAIQVAMEFMDDSSQDISILVEDTYMSGNHDPSNAFSFAELNIDDNGENGVDGFVTFSNCYVDSSEWTAVYISKTIDSYQANFENCVFKDVSNDPIDLNNPIFFEVTDYENPVARFGGATFTNCTIIYDEDIPFLNLVENLPTSPGLGNVTGNFYVINPNTVSFETGADPENTAITFNSFDSFPVTEVNISASQFQYTEGVDASFRFDLQRESDILLPVAVNLSLDGTTTFGEDYDRQPGFVIFEDGENQIEETIDIILDQEEEAIEKLDIEISPNDCYVIGSEGSLSLDLIDATLSVDVFDIRSLKAYPNPVSDRLMLKLPEGNYQIILYSILGNKLKEFSLLESNTQIAMNDYPTGTYILKIIDNTDQKQKTIKLIKK</sequence>
<dbReference type="Pfam" id="PF13229">
    <property type="entry name" value="Beta_helix"/>
    <property type="match status" value="1"/>
</dbReference>
<name>A0A238VP52_9FLAO</name>
<dbReference type="InterPro" id="IPR006626">
    <property type="entry name" value="PbH1"/>
</dbReference>